<dbReference type="Gene3D" id="3.30.420.10">
    <property type="entry name" value="Ribonuclease H-like superfamily/Ribonuclease H"/>
    <property type="match status" value="1"/>
</dbReference>
<dbReference type="OrthoDB" id="426857at2759"/>
<feature type="transmembrane region" description="Helical" evidence="2">
    <location>
        <begin position="3144"/>
        <end position="3165"/>
    </location>
</feature>
<evidence type="ECO:0000313" key="5">
    <source>
        <dbReference type="EMBL" id="CAE7422173.1"/>
    </source>
</evidence>
<feature type="region of interest" description="Disordered" evidence="1">
    <location>
        <begin position="487"/>
        <end position="571"/>
    </location>
</feature>
<dbReference type="InterPro" id="IPR036397">
    <property type="entry name" value="RNaseH_sf"/>
</dbReference>
<dbReference type="EMBL" id="CAJNDS010002303">
    <property type="protein sequence ID" value="CAE7422173.1"/>
    <property type="molecule type" value="Genomic_DNA"/>
</dbReference>
<dbReference type="GO" id="GO:0003676">
    <property type="term" value="F:nucleic acid binding"/>
    <property type="evidence" value="ECO:0007669"/>
    <property type="project" value="InterPro"/>
</dbReference>
<dbReference type="InterPro" id="IPR003323">
    <property type="entry name" value="OTU_dom"/>
</dbReference>
<feature type="compositionally biased region" description="Low complexity" evidence="1">
    <location>
        <begin position="548"/>
        <end position="562"/>
    </location>
</feature>
<dbReference type="CDD" id="cd22744">
    <property type="entry name" value="OTU"/>
    <property type="match status" value="1"/>
</dbReference>
<evidence type="ECO:0008006" key="7">
    <source>
        <dbReference type="Google" id="ProtNLM"/>
    </source>
</evidence>
<dbReference type="Proteomes" id="UP000604046">
    <property type="component" value="Unassembled WGS sequence"/>
</dbReference>
<feature type="domain" description="OTU" evidence="3">
    <location>
        <begin position="953"/>
        <end position="1088"/>
    </location>
</feature>
<dbReference type="PROSITE" id="PS50878">
    <property type="entry name" value="RT_POL"/>
    <property type="match status" value="1"/>
</dbReference>
<dbReference type="SUPFAM" id="SSF54001">
    <property type="entry name" value="Cysteine proteinases"/>
    <property type="match status" value="1"/>
</dbReference>
<feature type="transmembrane region" description="Helical" evidence="2">
    <location>
        <begin position="3077"/>
        <end position="3099"/>
    </location>
</feature>
<feature type="region of interest" description="Disordered" evidence="1">
    <location>
        <begin position="1846"/>
        <end position="1873"/>
    </location>
</feature>
<feature type="transmembrane region" description="Helical" evidence="2">
    <location>
        <begin position="103"/>
        <end position="126"/>
    </location>
</feature>
<name>A0A812R7T8_9DINO</name>
<feature type="transmembrane region" description="Helical" evidence="2">
    <location>
        <begin position="2893"/>
        <end position="2915"/>
    </location>
</feature>
<dbReference type="InterPro" id="IPR012337">
    <property type="entry name" value="RNaseH-like_sf"/>
</dbReference>
<gene>
    <name evidence="5" type="ORF">SNAT2548_LOCUS22956</name>
</gene>
<evidence type="ECO:0000259" key="3">
    <source>
        <dbReference type="PROSITE" id="PS50802"/>
    </source>
</evidence>
<dbReference type="SUPFAM" id="SSF56672">
    <property type="entry name" value="DNA/RNA polymerases"/>
    <property type="match status" value="1"/>
</dbReference>
<keyword evidence="2" id="KW-0472">Membrane</keyword>
<feature type="transmembrane region" description="Helical" evidence="2">
    <location>
        <begin position="146"/>
        <end position="167"/>
    </location>
</feature>
<dbReference type="Gene3D" id="3.90.70.80">
    <property type="match status" value="1"/>
</dbReference>
<evidence type="ECO:0000256" key="2">
    <source>
        <dbReference type="SAM" id="Phobius"/>
    </source>
</evidence>
<feature type="region of interest" description="Disordered" evidence="1">
    <location>
        <begin position="1136"/>
        <end position="1163"/>
    </location>
</feature>
<feature type="region of interest" description="Disordered" evidence="1">
    <location>
        <begin position="909"/>
        <end position="945"/>
    </location>
</feature>
<feature type="region of interest" description="Disordered" evidence="1">
    <location>
        <begin position="1402"/>
        <end position="1422"/>
    </location>
</feature>
<dbReference type="PANTHER" id="PTHR19446">
    <property type="entry name" value="REVERSE TRANSCRIPTASES"/>
    <property type="match status" value="1"/>
</dbReference>
<evidence type="ECO:0000313" key="6">
    <source>
        <dbReference type="Proteomes" id="UP000604046"/>
    </source>
</evidence>
<evidence type="ECO:0000259" key="4">
    <source>
        <dbReference type="PROSITE" id="PS50878"/>
    </source>
</evidence>
<dbReference type="Pfam" id="PF00078">
    <property type="entry name" value="RVT_1"/>
    <property type="match status" value="1"/>
</dbReference>
<evidence type="ECO:0000256" key="1">
    <source>
        <dbReference type="SAM" id="MobiDB-lite"/>
    </source>
</evidence>
<dbReference type="SUPFAM" id="SSF53098">
    <property type="entry name" value="Ribonuclease H-like"/>
    <property type="match status" value="1"/>
</dbReference>
<keyword evidence="2" id="KW-1133">Transmembrane helix</keyword>
<feature type="transmembrane region" description="Helical" evidence="2">
    <location>
        <begin position="3038"/>
        <end position="3057"/>
    </location>
</feature>
<keyword evidence="2" id="KW-0812">Transmembrane</keyword>
<feature type="compositionally biased region" description="Basic and acidic residues" evidence="1">
    <location>
        <begin position="922"/>
        <end position="933"/>
    </location>
</feature>
<feature type="compositionally biased region" description="Low complexity" evidence="1">
    <location>
        <begin position="1136"/>
        <end position="1159"/>
    </location>
</feature>
<dbReference type="Pfam" id="PF02338">
    <property type="entry name" value="OTU"/>
    <property type="match status" value="1"/>
</dbReference>
<feature type="region of interest" description="Disordered" evidence="1">
    <location>
        <begin position="1084"/>
        <end position="1121"/>
    </location>
</feature>
<dbReference type="InterPro" id="IPR036691">
    <property type="entry name" value="Endo/exonu/phosph_ase_sf"/>
</dbReference>
<dbReference type="SUPFAM" id="SSF56219">
    <property type="entry name" value="DNase I-like"/>
    <property type="match status" value="1"/>
</dbReference>
<feature type="transmembrane region" description="Helical" evidence="2">
    <location>
        <begin position="3120"/>
        <end position="3138"/>
    </location>
</feature>
<dbReference type="PROSITE" id="PS50802">
    <property type="entry name" value="OTU"/>
    <property type="match status" value="1"/>
</dbReference>
<organism evidence="5 6">
    <name type="scientific">Symbiodinium natans</name>
    <dbReference type="NCBI Taxonomy" id="878477"/>
    <lineage>
        <taxon>Eukaryota</taxon>
        <taxon>Sar</taxon>
        <taxon>Alveolata</taxon>
        <taxon>Dinophyceae</taxon>
        <taxon>Suessiales</taxon>
        <taxon>Symbiodiniaceae</taxon>
        <taxon>Symbiodinium</taxon>
    </lineage>
</organism>
<dbReference type="InterPro" id="IPR000477">
    <property type="entry name" value="RT_dom"/>
</dbReference>
<comment type="caution">
    <text evidence="5">The sequence shown here is derived from an EMBL/GenBank/DDBJ whole genome shotgun (WGS) entry which is preliminary data.</text>
</comment>
<protein>
    <recommendedName>
        <fullName evidence="7">OTU domain-containing protein</fullName>
    </recommendedName>
</protein>
<dbReference type="InterPro" id="IPR043502">
    <property type="entry name" value="DNA/RNA_pol_sf"/>
</dbReference>
<proteinExistence type="predicted"/>
<dbReference type="InterPro" id="IPR038765">
    <property type="entry name" value="Papain-like_cys_pep_sf"/>
</dbReference>
<reference evidence="5" key="1">
    <citation type="submission" date="2021-02" db="EMBL/GenBank/DDBJ databases">
        <authorList>
            <person name="Dougan E. K."/>
            <person name="Rhodes N."/>
            <person name="Thang M."/>
            <person name="Chan C."/>
        </authorList>
    </citation>
    <scope>NUCLEOTIDE SEQUENCE</scope>
</reference>
<sequence>MSPPHPLCTSCFTVIGAMVPMDFSDPPPKAAPKAKAPPATVLPTSLPSELLRGVPLHTCLEGLGKHWATSHDEHSRDFEFSQVVPRLDEFISHDWATSRWAKLCAMLVIYNSPAACAAAAAVALLWSILGKWLIERFTESTPWMEVWIFLFPVVVVFYLFLFGFQWLRGFFLRPRMIFLDKMCIAQRDKGLKEQGIAGLAGFLSKCLCVLLPAPAMPWPLQLFAIRVAHVLPRRSGSNAAQYFSSIASRLLGRLGPSAAAGDTEQKQCPAKSSLRVPVATPKLLGWRGMYWLLLVMGPAPGAEVSNGLFEMGGDLTGLALFTPRVSPSMAFDFPGSMMQHFGSAVADDEVGVLVQAQWCKPSAPLTSAESASYLFLHAKGVGLLDSLCNFCEVPIVTSGAGICETFVTSRPRWRAGLLGVRVGEAANPGPAATATEHKRRERKTQGALIAIIELLCTILRQFAGEDPSVSMQIAGVSALLAVLKDDDDDADDVPPCPPRRAVFAEEPEIQTYEAEGSFKPVRRKSKPAPTGDVQGPAPPPQKGRGKGKPAADPSTSPSAAGTTGKGKDDAAKTKDSALPLLRACDWNSEIVGYPAACTRLNSLGGSVLVTVKDAEQADALSQMMMNAGSTCSARMLWRDKDGKHRLPVDVGGVTRLESFSSHDYTTAGTPLPTLKREPTTAKVVPTDPTTTVFRIVFARPFVDKEVWAKVTSTPKAAVQKWGKATQTKETTGFIKDAWAFAQESRLGQPAVIGLIRLPISLAEQVLALSGKGGVFLEPTGRTDTVKCAVQWLDKAEEETLQSVLERALDMAPQFGAFLGKRQIVNGTPAAWSDELIRELLIEQTDLKEVTVLRKTMRRGRANWLLRARIADNADCYQLLVKEGEHTATYWTMLTRPGPVREARPIADHRGFSLSKGQPENANKPEPKPGKSDGDGNPLKKAAVAKKRQIPNGTTLTTVEADGNCFFTVIGKAVARLRKEPEMPASRTRAEICAHMRKHIQVYEEYWDKCDSAGQELEFFDEYIQHMGLNAKWAGSLEAYAASKAYKVAVLVVPAAADQATAIYNAGARDTIALWHTEGPGHFDWLAPSTGDGLPRDIAENAEQGKPGQGPRGGGRDDSAGSEHTVFTDVTAFTRVGAAQSGRKRGSSSSQPGSFPRGGSAYDVDFDDKSEATVFTRREGGTDVANEDAKTVFTTCSGGRRGNSAADSSSGDIRKWLLAGRRAGSEAVTGATTRGTTDNLDFDEADLAGFHGENAAEPAPTRRRTLSGWTCPECFWKTGKVKWWVQKKQRHIDNFHPDLKAELNLRTNRVCLVPFNPDTCVWRCPVEGCGLGLPATEADSDARLRARRYHWATDHPDKPKALFLLAKGTKEGANKATTAKLSAGVAKRLHQLRAGEAGDHDVTFLKLPPATSGGKTAGGKKRKQRRAMTWVACRRCKRLANTVAGIGNKPCKPHTAGARRPALIARLRTALEEAELDDDVQRDVKYLLELFAEDTDAGGPVAKHDLNAVAWPLGGRDFEIRFVCGGCGGGWKRLRDAEDKDCYPARRRVTTGKIRALRKVVKEGGTQAKAATSILGILGETDGNGSDQAATTELETKLTQEGLHAMRQAFRAKGWKLLPGPLAVDSAGKASGGVAVITDWPVEVLEVPVAAAFPTRVMAVKAHRPAQRPLLVINGYLPAADDQLNQHIASTVLRWATTSGEDFVFLADWNRTPNQQPLCGFLAGGLVYAMDPDPFLEGKGTHRLENGDYTGRLIDFGLSSTRLAVDGRAQHLGPADHDLVTYDVHLLSGRRGWRWQPQLRLDEDKKNVDWQAHWHSLDASFKVALDENDTETAWRLLSGAAEAALAQDGARPAKPRGVPGKPLLTEAHAGKTPSVQTLRERKLRRAARRAKAVLEGSAPPDGSSKLLKYLQHLADVFPDLGQVVQLRGSALLAFLLEKAAEEEARANRARLDKWATDVQTDLPRLARWVKASAVERPTAFEDFAEDPDPQAKAEAAAVVWGDRWNRLRRPDGAALHRLLGELDITAAQAPSLRLEGHALLRRAKATARKAPGCDGWAGRHWRLLSEDFFDLLAAVWNAVLGGAPIPQAWTQVRICLIPKGDGGSRPLAIASLAWRLGAACLVQQLGEWIRQVFPKELYGGLPDRSADDVHAELTQAMYVQRGGGPLAGCKADVRRCFDSASPDLALQCLRQMGAPAPLLDVMGRFYDQQERWIMVDGATCRRPLRACGSLLQGCPVSPLCLGAMMVVWAATVQRANTGVQLAIYIDDRTMWVRKRWGAARAVRDAMMAGAVADDALGFTLHPEKLESFATTQAVREDLLGLADIVGIPQVTFTLLGIPYNTTRAAPVATAGVAATLMARCKRIQKFGGSRSLRCVLLKKLVIPLFRWAAPWLRFSKKLLATWTAAIERAAWGGGIPRGRSPALAWLTVVGVDLLPAYVCAETAVLREHRRLHLQRHSSEATFTAEAFKAVDWKRGDDGTWTTRHGCFRAGAISAEGLRRQLRLAWARKLLLKDNKTKQEGGFVGDFDLAHHLTTGRHVDGYKARVMAGAAADSRHLVEKGGTAADFVCDCGRRGPTRSHLTFECSSAPWTLELRSALERRLLLPLGPSAPRWDMADYEADVAKLVQHLAGLDATQVHYVATDGGCALARGAEFWQRAAWGVAFENGEFGGLVLGAEQTAAEGERVAVYLLAMALLQCGRSIRLLVDNQAVAGRLRRGRKACENGDPWALWRVIADAVHLLDVAWVPSHGKKPLWGPPPDWLDGVACRALNARADAAATQALDAVRAVVVASVRAAKERRAWAAAAVAAQMRATQPWHVKFVEKMRVLAFRRTSLRPACAGPSWALQLFANRVAHFALQQQYFSRLWCSYELGAFLHLRKADDAKQIQIMPASMGALMVVGSMLIMGQAFANFVIAAHIDAAWHEGADWLRTTLSALASFLGVWYYLQQEQEISGLSEQLGSFSIHQSQNFCCSVQHRMPETGEEILCDRRLVYATLASWYANDLCRDPLEAFNLEVRSQIREVVLKQFGKYRFNVPPSYFFYMWVFSEACVSLAWFGKDLLDPTNSWWLLAEPRVADPLWRFSMTIWGAGASLVEVCLLLEFSRLSQQAFFIERLWLPARALLVAALAMGVMHIIETVTHTLHDYALEVAIAYQLVCYVLSIIVMLSPCEVRWRKAHV</sequence>
<accession>A0A812R7T8</accession>
<feature type="domain" description="Reverse transcriptase" evidence="4">
    <location>
        <begin position="2077"/>
        <end position="2338"/>
    </location>
</feature>
<keyword evidence="6" id="KW-1185">Reference proteome</keyword>